<sequence length="466" mass="50539">MARRLAYTCAAFLLALICAFVFASYAQILVALHASSGSGVAAPSRSPEPSPAAVIDDLVHLIDRQNATIHQLAAKLESALQVAQAVQTNEAASANLRREKRDLEGRLQTALSRQGTLQADLDAMKALAPQAPAPLAPAATPKATPTPTLEATPKATPQAMPEANANSAAPRAKLVIGMQTVPRPNDLDYLGQTLRALVGQLPTDPSDPWYGMVRIVAIKVSPGPHRRFEEAKTAMAQLPGGSAVTFLELVEPPGKDPGGADPPRGARGGPNVPNATVRKQTRDIVATLRACDGLADAYLFLEDDMELCPRGFEAVRYVLEKATAYYGEWIAVRCSFGMNGIFITGDDVPIFANYLEEHQSRRPPDHLVVEWFAGEKPQSAAQKRGRVNGAFRYNIFKHLGLWSTLRSQKSPRYPACFEELNSKVLFEAEAFSAKDCPDDDLWPCNVSDSKKALIPRVEWPVWKGRG</sequence>
<dbReference type="AlphaFoldDB" id="A0A7S1U3S5"/>
<keyword evidence="1" id="KW-0175">Coiled coil</keyword>
<evidence type="ECO:0000256" key="2">
    <source>
        <dbReference type="SAM" id="MobiDB-lite"/>
    </source>
</evidence>
<organism evidence="3">
    <name type="scientific">Phaeomonas parva</name>
    <dbReference type="NCBI Taxonomy" id="124430"/>
    <lineage>
        <taxon>Eukaryota</taxon>
        <taxon>Sar</taxon>
        <taxon>Stramenopiles</taxon>
        <taxon>Ochrophyta</taxon>
        <taxon>Pinguiophyceae</taxon>
        <taxon>Pinguiochrysidales</taxon>
        <taxon>Pinguiochrysidaceae</taxon>
        <taxon>Phaeomonas</taxon>
    </lineage>
</organism>
<feature type="coiled-coil region" evidence="1">
    <location>
        <begin position="82"/>
        <end position="113"/>
    </location>
</feature>
<evidence type="ECO:0000256" key="1">
    <source>
        <dbReference type="SAM" id="Coils"/>
    </source>
</evidence>
<feature type="compositionally biased region" description="Low complexity" evidence="2">
    <location>
        <begin position="136"/>
        <end position="157"/>
    </location>
</feature>
<feature type="region of interest" description="Disordered" evidence="2">
    <location>
        <begin position="251"/>
        <end position="278"/>
    </location>
</feature>
<dbReference type="EMBL" id="HBGJ01019919">
    <property type="protein sequence ID" value="CAD9254536.1"/>
    <property type="molecule type" value="Transcribed_RNA"/>
</dbReference>
<evidence type="ECO:0000313" key="3">
    <source>
        <dbReference type="EMBL" id="CAD9254536.1"/>
    </source>
</evidence>
<accession>A0A7S1U3S5</accession>
<proteinExistence type="predicted"/>
<gene>
    <name evidence="3" type="ORF">PPAR1163_LOCUS12903</name>
</gene>
<feature type="region of interest" description="Disordered" evidence="2">
    <location>
        <begin position="134"/>
        <end position="168"/>
    </location>
</feature>
<name>A0A7S1U3S5_9STRA</name>
<reference evidence="3" key="1">
    <citation type="submission" date="2021-01" db="EMBL/GenBank/DDBJ databases">
        <authorList>
            <person name="Corre E."/>
            <person name="Pelletier E."/>
            <person name="Niang G."/>
            <person name="Scheremetjew M."/>
            <person name="Finn R."/>
            <person name="Kale V."/>
            <person name="Holt S."/>
            <person name="Cochrane G."/>
            <person name="Meng A."/>
            <person name="Brown T."/>
            <person name="Cohen L."/>
        </authorList>
    </citation>
    <scope>NUCLEOTIDE SEQUENCE</scope>
    <source>
        <strain evidence="3">CCMP2877</strain>
    </source>
</reference>
<protein>
    <submittedName>
        <fullName evidence="3">Uncharacterized protein</fullName>
    </submittedName>
</protein>